<evidence type="ECO:0000256" key="1">
    <source>
        <dbReference type="SAM" id="MobiDB-lite"/>
    </source>
</evidence>
<feature type="region of interest" description="Disordered" evidence="1">
    <location>
        <begin position="1"/>
        <end position="71"/>
    </location>
</feature>
<proteinExistence type="predicted"/>
<organism evidence="2">
    <name type="scientific">viral metagenome</name>
    <dbReference type="NCBI Taxonomy" id="1070528"/>
    <lineage>
        <taxon>unclassified sequences</taxon>
        <taxon>metagenomes</taxon>
        <taxon>organismal metagenomes</taxon>
    </lineage>
</organism>
<sequence length="783" mass="90057">MLHSTVNDNNIPSSSHVNVNTNTHPEPTLPPTLPPAHTQPANTQPANTQPANTQPANTQPANTQSENMTTKQKLENCRLDLIDLFKTKLKNYIANTVLDIGKIITQEEAANHFATLPTYLTIPNKNINELIKIKDRNIDIDKIYKYNKYMYFTFTNTIFIFKQINNLHIEEGDNIYICNIIDNSHNFTHMTAIIKKKNDTSALYSFGFGTKNKIRTRDELLLISPDNEFEMAISRQLSNNSNKYFKIIAAGILTKNNIQILTSLIRSNQINYFINNIDFSPDIDNITTINIQTIIQDLIQDLIEQVDTQIQITKNSAQELITAKDLNKIRYITYTFKCVLDTGKYSKYVSTHSADGNCASMMRKVFDDLLTCGKIAEHIIIYPKFCKQKPETSLIHCNKPYTKPYIKQTKENLENCRLHLINLFQAKFNKHITDYNNSIDYKDITSVSIIYEKIKENRTYFPADIQDNNSNITGKELILKLDEYKYLINMNKFNFTKSIIEINTTTTTDNIKTYNLKMFTDAGDDGYTIYICKILAFNQTYSHVCAIIKNNKNNELYSFGINKSRIIPNAIFESPDLILESHISTQLTTNKSILKIIASGKLTQYNINKINLLFKTNKISINKFWACINFSQINNTTEIKSVLDKLKKIGNIFAHNPHVKINQTIDNHIEQKLYYYYIQSFAHTLETNYKLLTRKTSKDINCISSLRAIFDNLLTCGNIAEHAIIYPDFCKQKPYTSAAVCETQINSTNNTKTPFCKPAYKPSLLNRLKLKFKTKKTTHHNHN</sequence>
<reference evidence="2" key="1">
    <citation type="journal article" date="2020" name="Nature">
        <title>Giant virus diversity and host interactions through global metagenomics.</title>
        <authorList>
            <person name="Schulz F."/>
            <person name="Roux S."/>
            <person name="Paez-Espino D."/>
            <person name="Jungbluth S."/>
            <person name="Walsh D.A."/>
            <person name="Denef V.J."/>
            <person name="McMahon K.D."/>
            <person name="Konstantinidis K.T."/>
            <person name="Eloe-Fadrosh E.A."/>
            <person name="Kyrpides N.C."/>
            <person name="Woyke T."/>
        </authorList>
    </citation>
    <scope>NUCLEOTIDE SEQUENCE</scope>
    <source>
        <strain evidence="2">GVMAG-M-3300023184-13</strain>
    </source>
</reference>
<dbReference type="AlphaFoldDB" id="A0A6C0HLX2"/>
<feature type="compositionally biased region" description="Polar residues" evidence="1">
    <location>
        <begin position="1"/>
        <end position="19"/>
    </location>
</feature>
<accession>A0A6C0HLX2</accession>
<feature type="compositionally biased region" description="Polar residues" evidence="1">
    <location>
        <begin position="42"/>
        <end position="71"/>
    </location>
</feature>
<protein>
    <submittedName>
        <fullName evidence="2">Uncharacterized protein</fullName>
    </submittedName>
</protein>
<evidence type="ECO:0000313" key="2">
    <source>
        <dbReference type="EMBL" id="QHT81642.1"/>
    </source>
</evidence>
<name>A0A6C0HLX2_9ZZZZ</name>
<dbReference type="EMBL" id="MN739987">
    <property type="protein sequence ID" value="QHT81642.1"/>
    <property type="molecule type" value="Genomic_DNA"/>
</dbReference>